<keyword evidence="1" id="KW-1133">Transmembrane helix</keyword>
<evidence type="ECO:0000313" key="2">
    <source>
        <dbReference type="EMBL" id="OGM97491.1"/>
    </source>
</evidence>
<keyword evidence="1" id="KW-0812">Transmembrane</keyword>
<evidence type="ECO:0000256" key="1">
    <source>
        <dbReference type="SAM" id="Phobius"/>
    </source>
</evidence>
<protein>
    <submittedName>
        <fullName evidence="2">Uncharacterized protein</fullName>
    </submittedName>
</protein>
<sequence length="173" mass="19162">MRRLLVVVIWFIIFVSDGIILPALTSLPAGFGILVFLLALMITFGVHRWVIGSGIIIAGVTELILGAYFGVIIGTWLVMAWIGHVFFKFLNIESMNENNFFGTIIPFTLFGIVIFAVGEGALWVISRLAYESGLSPSTLFRIVFSPVVIIIVAIELVVALFIFRFIYYPKNAG</sequence>
<dbReference type="STRING" id="1802660.A2735_02035"/>
<name>A0A1F8E9C1_9BACT</name>
<gene>
    <name evidence="2" type="ORF">A2735_02035</name>
</gene>
<feature type="transmembrane region" description="Helical" evidence="1">
    <location>
        <begin position="107"/>
        <end position="130"/>
    </location>
</feature>
<evidence type="ECO:0000313" key="3">
    <source>
        <dbReference type="Proteomes" id="UP000178520"/>
    </source>
</evidence>
<feature type="transmembrane region" description="Helical" evidence="1">
    <location>
        <begin position="142"/>
        <end position="167"/>
    </location>
</feature>
<feature type="transmembrane region" description="Helical" evidence="1">
    <location>
        <begin position="63"/>
        <end position="87"/>
    </location>
</feature>
<proteinExistence type="predicted"/>
<accession>A0A1F8E9C1</accession>
<keyword evidence="1" id="KW-0472">Membrane</keyword>
<organism evidence="2 3">
    <name type="scientific">Candidatus Yanofskybacteria bacterium RIFCSPHIGHO2_01_FULL_41_21</name>
    <dbReference type="NCBI Taxonomy" id="1802660"/>
    <lineage>
        <taxon>Bacteria</taxon>
        <taxon>Candidatus Yanofskyibacteriota</taxon>
    </lineage>
</organism>
<feature type="transmembrane region" description="Helical" evidence="1">
    <location>
        <begin position="28"/>
        <end position="51"/>
    </location>
</feature>
<dbReference type="EMBL" id="MGJA01000012">
    <property type="protein sequence ID" value="OGM97491.1"/>
    <property type="molecule type" value="Genomic_DNA"/>
</dbReference>
<comment type="caution">
    <text evidence="2">The sequence shown here is derived from an EMBL/GenBank/DDBJ whole genome shotgun (WGS) entry which is preliminary data.</text>
</comment>
<dbReference type="AlphaFoldDB" id="A0A1F8E9C1"/>
<reference evidence="2 3" key="1">
    <citation type="journal article" date="2016" name="Nat. Commun.">
        <title>Thousands of microbial genomes shed light on interconnected biogeochemical processes in an aquifer system.</title>
        <authorList>
            <person name="Anantharaman K."/>
            <person name="Brown C.T."/>
            <person name="Hug L.A."/>
            <person name="Sharon I."/>
            <person name="Castelle C.J."/>
            <person name="Probst A.J."/>
            <person name="Thomas B.C."/>
            <person name="Singh A."/>
            <person name="Wilkins M.J."/>
            <person name="Karaoz U."/>
            <person name="Brodie E.L."/>
            <person name="Williams K.H."/>
            <person name="Hubbard S.S."/>
            <person name="Banfield J.F."/>
        </authorList>
    </citation>
    <scope>NUCLEOTIDE SEQUENCE [LARGE SCALE GENOMIC DNA]</scope>
</reference>
<dbReference type="Proteomes" id="UP000178520">
    <property type="component" value="Unassembled WGS sequence"/>
</dbReference>